<protein>
    <recommendedName>
        <fullName evidence="3">Protein kinase domain-containing protein</fullName>
    </recommendedName>
</protein>
<sequence length="163" mass="18851">MDLCRFYFDFSPTCIGCGPERDEQGRPDGNKYNGSIYMVFEYMDHDLTGLADQPGMRFTIPQIKPEQLNKIYELCGAPDEVNWPGVSKIPWYNNFKPSSPMTRPVREVFKHFDRHALELLEKMPTLDPSQVSHQFESKYNHVKFVAAESLLRRLVKQAESGDT</sequence>
<organism evidence="1 2">
    <name type="scientific">Papaver somniferum</name>
    <name type="common">Opium poppy</name>
    <dbReference type="NCBI Taxonomy" id="3469"/>
    <lineage>
        <taxon>Eukaryota</taxon>
        <taxon>Viridiplantae</taxon>
        <taxon>Streptophyta</taxon>
        <taxon>Embryophyta</taxon>
        <taxon>Tracheophyta</taxon>
        <taxon>Spermatophyta</taxon>
        <taxon>Magnoliopsida</taxon>
        <taxon>Ranunculales</taxon>
        <taxon>Papaveraceae</taxon>
        <taxon>Papaveroideae</taxon>
        <taxon>Papaver</taxon>
    </lineage>
</organism>
<dbReference type="AlphaFoldDB" id="A0A4Y7ISR2"/>
<reference evidence="1 2" key="1">
    <citation type="journal article" date="2018" name="Science">
        <title>The opium poppy genome and morphinan production.</title>
        <authorList>
            <person name="Guo L."/>
            <person name="Winzer T."/>
            <person name="Yang X."/>
            <person name="Li Y."/>
            <person name="Ning Z."/>
            <person name="He Z."/>
            <person name="Teodor R."/>
            <person name="Lu Y."/>
            <person name="Bowser T.A."/>
            <person name="Graham I.A."/>
            <person name="Ye K."/>
        </authorList>
    </citation>
    <scope>NUCLEOTIDE SEQUENCE [LARGE SCALE GENOMIC DNA]</scope>
    <source>
        <strain evidence="2">cv. HN1</strain>
        <tissue evidence="1">Leaves</tissue>
    </source>
</reference>
<gene>
    <name evidence="1" type="ORF">C5167_019603</name>
</gene>
<evidence type="ECO:0000313" key="2">
    <source>
        <dbReference type="Proteomes" id="UP000316621"/>
    </source>
</evidence>
<name>A0A4Y7ISR2_PAPSO</name>
<dbReference type="EMBL" id="CM010716">
    <property type="protein sequence ID" value="RZC51176.1"/>
    <property type="molecule type" value="Genomic_DNA"/>
</dbReference>
<dbReference type="Gramene" id="RZC51176">
    <property type="protein sequence ID" value="RZC51176"/>
    <property type="gene ID" value="C5167_019603"/>
</dbReference>
<evidence type="ECO:0008006" key="3">
    <source>
        <dbReference type="Google" id="ProtNLM"/>
    </source>
</evidence>
<proteinExistence type="predicted"/>
<keyword evidence="2" id="KW-1185">Reference proteome</keyword>
<dbReference type="Gene3D" id="1.10.510.10">
    <property type="entry name" value="Transferase(Phosphotransferase) domain 1"/>
    <property type="match status" value="1"/>
</dbReference>
<dbReference type="Proteomes" id="UP000316621">
    <property type="component" value="Chromosome 2"/>
</dbReference>
<dbReference type="STRING" id="3469.A0A4Y7ISR2"/>
<accession>A0A4Y7ISR2</accession>
<evidence type="ECO:0000313" key="1">
    <source>
        <dbReference type="EMBL" id="RZC51176.1"/>
    </source>
</evidence>